<reference evidence="2" key="2">
    <citation type="submission" date="2018-04" db="EMBL/GenBank/DDBJ databases">
        <title>OnivRS2 (Oryza nivara Reference Sequence Version 2).</title>
        <authorList>
            <person name="Zhang J."/>
            <person name="Kudrna D."/>
            <person name="Lee S."/>
            <person name="Talag J."/>
            <person name="Rajasekar S."/>
            <person name="Welchert J."/>
            <person name="Hsing Y.-I."/>
            <person name="Wing R.A."/>
        </authorList>
    </citation>
    <scope>NUCLEOTIDE SEQUENCE [LARGE SCALE GENOMIC DNA]</scope>
    <source>
        <strain evidence="2">SL10</strain>
    </source>
</reference>
<feature type="compositionally biased region" description="Basic residues" evidence="1">
    <location>
        <begin position="55"/>
        <end position="68"/>
    </location>
</feature>
<dbReference type="AlphaFoldDB" id="A0A0E0G9Q0"/>
<feature type="region of interest" description="Disordered" evidence="1">
    <location>
        <begin position="38"/>
        <end position="160"/>
    </location>
</feature>
<reference evidence="2" key="1">
    <citation type="submission" date="2015-04" db="UniProtKB">
        <authorList>
            <consortium name="EnsemblPlants"/>
        </authorList>
    </citation>
    <scope>IDENTIFICATION</scope>
    <source>
        <strain evidence="2">SL10</strain>
    </source>
</reference>
<proteinExistence type="predicted"/>
<feature type="compositionally biased region" description="Low complexity" evidence="1">
    <location>
        <begin position="124"/>
        <end position="133"/>
    </location>
</feature>
<dbReference type="Proteomes" id="UP000006591">
    <property type="component" value="Chromosome 2"/>
</dbReference>
<accession>A0A0E0G9Q0</accession>
<name>A0A0E0G9Q0_ORYNI</name>
<dbReference type="Gramene" id="ONIVA02G26500.1">
    <property type="protein sequence ID" value="ONIVA02G26500.1"/>
    <property type="gene ID" value="ONIVA02G26500"/>
</dbReference>
<evidence type="ECO:0000313" key="2">
    <source>
        <dbReference type="EnsemblPlants" id="ONIVA02G26500.1"/>
    </source>
</evidence>
<organism evidence="2">
    <name type="scientific">Oryza nivara</name>
    <name type="common">Indian wild rice</name>
    <name type="synonym">Oryza sativa f. spontanea</name>
    <dbReference type="NCBI Taxonomy" id="4536"/>
    <lineage>
        <taxon>Eukaryota</taxon>
        <taxon>Viridiplantae</taxon>
        <taxon>Streptophyta</taxon>
        <taxon>Embryophyta</taxon>
        <taxon>Tracheophyta</taxon>
        <taxon>Spermatophyta</taxon>
        <taxon>Magnoliopsida</taxon>
        <taxon>Liliopsida</taxon>
        <taxon>Poales</taxon>
        <taxon>Poaceae</taxon>
        <taxon>BOP clade</taxon>
        <taxon>Oryzoideae</taxon>
        <taxon>Oryzeae</taxon>
        <taxon>Oryzinae</taxon>
        <taxon>Oryza</taxon>
    </lineage>
</organism>
<keyword evidence="3" id="KW-1185">Reference proteome</keyword>
<evidence type="ECO:0000256" key="1">
    <source>
        <dbReference type="SAM" id="MobiDB-lite"/>
    </source>
</evidence>
<protein>
    <submittedName>
        <fullName evidence="2">Uncharacterized protein</fullName>
    </submittedName>
</protein>
<sequence length="160" mass="17144">MQPMKGRATMSCSAGVMCASLDADTLVTLTMLRATARVNRMEPPPLPPPTSRAGSRSRRRHRRHRLPPRARGETSSPPPSSRFGWRLRPDSRAGVTSAALRTVAGLDLGPPRRCRPRPPPSAPSPAATAAVLRARGRRRREPPPPPLPASAQSTSMPASG</sequence>
<evidence type="ECO:0000313" key="3">
    <source>
        <dbReference type="Proteomes" id="UP000006591"/>
    </source>
</evidence>
<dbReference type="EnsemblPlants" id="ONIVA02G26500.1">
    <property type="protein sequence ID" value="ONIVA02G26500.1"/>
    <property type="gene ID" value="ONIVA02G26500"/>
</dbReference>